<organism evidence="7 8">
    <name type="scientific">Kutzneria kofuensis</name>
    <dbReference type="NCBI Taxonomy" id="103725"/>
    <lineage>
        <taxon>Bacteria</taxon>
        <taxon>Bacillati</taxon>
        <taxon>Actinomycetota</taxon>
        <taxon>Actinomycetes</taxon>
        <taxon>Pseudonocardiales</taxon>
        <taxon>Pseudonocardiaceae</taxon>
        <taxon>Kutzneria</taxon>
    </lineage>
</organism>
<dbReference type="Pfam" id="PF14759">
    <property type="entry name" value="Reductase_C"/>
    <property type="match status" value="1"/>
</dbReference>
<dbReference type="SUPFAM" id="SSF55424">
    <property type="entry name" value="FAD/NAD-linked reductases, dimerisation (C-terminal) domain"/>
    <property type="match status" value="1"/>
</dbReference>
<reference evidence="7 8" key="1">
    <citation type="submission" date="2020-08" db="EMBL/GenBank/DDBJ databases">
        <title>Sequencing the genomes of 1000 actinobacteria strains.</title>
        <authorList>
            <person name="Klenk H.-P."/>
        </authorList>
    </citation>
    <scope>NUCLEOTIDE SEQUENCE [LARGE SCALE GENOMIC DNA]</scope>
    <source>
        <strain evidence="7 8">DSM 43851</strain>
    </source>
</reference>
<dbReference type="InterPro" id="IPR036188">
    <property type="entry name" value="FAD/NAD-bd_sf"/>
</dbReference>
<dbReference type="SUPFAM" id="SSF51905">
    <property type="entry name" value="FAD/NAD(P)-binding domain"/>
    <property type="match status" value="2"/>
</dbReference>
<dbReference type="AlphaFoldDB" id="A0A7W9KNB0"/>
<comment type="cofactor">
    <cofactor evidence="1">
        <name>FAD</name>
        <dbReference type="ChEBI" id="CHEBI:57692"/>
    </cofactor>
</comment>
<dbReference type="RefSeq" id="WP_184867467.1">
    <property type="nucleotide sequence ID" value="NZ_JACHIR010000001.1"/>
</dbReference>
<evidence type="ECO:0000256" key="2">
    <source>
        <dbReference type="ARBA" id="ARBA00022630"/>
    </source>
</evidence>
<dbReference type="GO" id="GO:0051213">
    <property type="term" value="F:dioxygenase activity"/>
    <property type="evidence" value="ECO:0007669"/>
    <property type="project" value="UniProtKB-KW"/>
</dbReference>
<evidence type="ECO:0000313" key="7">
    <source>
        <dbReference type="EMBL" id="MBB5895709.1"/>
    </source>
</evidence>
<evidence type="ECO:0000256" key="1">
    <source>
        <dbReference type="ARBA" id="ARBA00001974"/>
    </source>
</evidence>
<dbReference type="PRINTS" id="PR00368">
    <property type="entry name" value="FADPNR"/>
</dbReference>
<keyword evidence="8" id="KW-1185">Reference proteome</keyword>
<comment type="caution">
    <text evidence="7">The sequence shown here is derived from an EMBL/GenBank/DDBJ whole genome shotgun (WGS) entry which is preliminary data.</text>
</comment>
<evidence type="ECO:0000313" key="8">
    <source>
        <dbReference type="Proteomes" id="UP000585638"/>
    </source>
</evidence>
<accession>A0A7W9KNB0</accession>
<name>A0A7W9KNB0_9PSEU</name>
<protein>
    <submittedName>
        <fullName evidence="7">3-phenylpropionate/trans-cinnamate dioxygenase ferredoxin reductase subunit</fullName>
        <ecNumber evidence="7">1.18.1.3</ecNumber>
    </submittedName>
</protein>
<proteinExistence type="predicted"/>
<dbReference type="EMBL" id="JACHIR010000001">
    <property type="protein sequence ID" value="MBB5895709.1"/>
    <property type="molecule type" value="Genomic_DNA"/>
</dbReference>
<keyword evidence="2" id="KW-0285">Flavoprotein</keyword>
<dbReference type="GO" id="GO:0005737">
    <property type="term" value="C:cytoplasm"/>
    <property type="evidence" value="ECO:0007669"/>
    <property type="project" value="TreeGrafter"/>
</dbReference>
<dbReference type="Proteomes" id="UP000585638">
    <property type="component" value="Unassembled WGS sequence"/>
</dbReference>
<feature type="domain" description="FAD/NAD(P)-binding" evidence="5">
    <location>
        <begin position="7"/>
        <end position="303"/>
    </location>
</feature>
<evidence type="ECO:0000259" key="6">
    <source>
        <dbReference type="Pfam" id="PF14759"/>
    </source>
</evidence>
<evidence type="ECO:0000259" key="5">
    <source>
        <dbReference type="Pfam" id="PF07992"/>
    </source>
</evidence>
<dbReference type="Pfam" id="PF07992">
    <property type="entry name" value="Pyr_redox_2"/>
    <property type="match status" value="1"/>
</dbReference>
<evidence type="ECO:0000256" key="4">
    <source>
        <dbReference type="ARBA" id="ARBA00023002"/>
    </source>
</evidence>
<sequence length="406" mass="43237">MSSEQTHVIVGAGMAGAKAAETLRAEGFDGRIVLIGAEQERPYDRPPLSKGYLLGDQDRNSVFLHPLEWYGDNHVELLTGRRVARLDRAAHEVELAGGERIGYTKALLATGSSPRRLKIDGSNLDGVHYLRRFSQSDALREAFATGGRVVVVGAGWIGLETAAAARKAGCEVTVVEPMATPLHGALGPEMGTFFGDVHRRQGVDLRLGVGVTGFTGAGKVSAVATDAGEIPADIVVVGIGARPNVELAEDAGLTVDNGGVLVDAALRTEDPDVFAAGDIASVPNSRYGRRIRVEHWQNAVDSGPSAAKAMLGQDVTYDQLPYFFTDQYDLGMEFAGWFPPGGYDRVVTRGDVDGQAFYAFWLAGDEVVAGMHVNLWDDGIGPVQELIRSRKAVDADRLADPGTPIA</sequence>
<evidence type="ECO:0000256" key="3">
    <source>
        <dbReference type="ARBA" id="ARBA00022827"/>
    </source>
</evidence>
<gene>
    <name evidence="7" type="ORF">BJ998_006905</name>
</gene>
<dbReference type="EC" id="1.18.1.3" evidence="7"/>
<keyword evidence="3" id="KW-0274">FAD</keyword>
<feature type="domain" description="Reductase C-terminal" evidence="6">
    <location>
        <begin position="322"/>
        <end position="405"/>
    </location>
</feature>
<keyword evidence="7" id="KW-0223">Dioxygenase</keyword>
<dbReference type="PANTHER" id="PTHR43557">
    <property type="entry name" value="APOPTOSIS-INDUCING FACTOR 1"/>
    <property type="match status" value="1"/>
</dbReference>
<keyword evidence="4 7" id="KW-0560">Oxidoreductase</keyword>
<dbReference type="Gene3D" id="3.50.50.60">
    <property type="entry name" value="FAD/NAD(P)-binding domain"/>
    <property type="match status" value="2"/>
</dbReference>
<dbReference type="PANTHER" id="PTHR43557:SF2">
    <property type="entry name" value="RIESKE DOMAIN-CONTAINING PROTEIN-RELATED"/>
    <property type="match status" value="1"/>
</dbReference>
<dbReference type="GO" id="GO:0008860">
    <property type="term" value="F:ferredoxin-NAD+ reductase activity"/>
    <property type="evidence" value="ECO:0007669"/>
    <property type="project" value="UniProtKB-EC"/>
</dbReference>
<dbReference type="InterPro" id="IPR016156">
    <property type="entry name" value="FAD/NAD-linked_Rdtase_dimer_sf"/>
</dbReference>
<dbReference type="PRINTS" id="PR00411">
    <property type="entry name" value="PNDRDTASEI"/>
</dbReference>
<dbReference type="GO" id="GO:0016651">
    <property type="term" value="F:oxidoreductase activity, acting on NAD(P)H"/>
    <property type="evidence" value="ECO:0007669"/>
    <property type="project" value="TreeGrafter"/>
</dbReference>
<dbReference type="InterPro" id="IPR028202">
    <property type="entry name" value="Reductase_C"/>
</dbReference>
<dbReference type="InterPro" id="IPR023753">
    <property type="entry name" value="FAD/NAD-binding_dom"/>
</dbReference>
<dbReference type="Gene3D" id="3.30.390.30">
    <property type="match status" value="1"/>
</dbReference>
<dbReference type="InterPro" id="IPR050446">
    <property type="entry name" value="FAD-oxidoreductase/Apoptosis"/>
</dbReference>